<accession>A0ABS5Z483</accession>
<dbReference type="EMBL" id="JAHKKG010000018">
    <property type="protein sequence ID" value="MBU2670176.1"/>
    <property type="molecule type" value="Genomic_DNA"/>
</dbReference>
<sequence>MDAAPVSRLASARILPPAQMDLLQAPSDAVRHTLLDEDGYLARTRTWMFGGVRPDADHVFARIGYQTKKNENVYDPVAKDFREEAVRKGRAVNLVVRLTDLVVVYERHSAAMSDHEFITGLRHMLRSVNPKQKWNVEHLDSKASFEEWAQDIDVVHRFRFRATGPRIPSGKESPILAALIHPGSGRLTIDWRADEGIDINDRAVRELAHIATGGVGEVFAAGRKNGRGAIGEQKAWVSSGSAERVVKEVPADPATGVVGDGVLLEMLATVPVDIPW</sequence>
<proteinExistence type="predicted"/>
<protein>
    <submittedName>
        <fullName evidence="1">Uncharacterized protein</fullName>
    </submittedName>
</protein>
<evidence type="ECO:0000313" key="1">
    <source>
        <dbReference type="EMBL" id="MBU2670176.1"/>
    </source>
</evidence>
<gene>
    <name evidence="1" type="ORF">KOI35_42420</name>
</gene>
<dbReference type="Proteomes" id="UP001519654">
    <property type="component" value="Unassembled WGS sequence"/>
</dbReference>
<evidence type="ECO:0000313" key="2">
    <source>
        <dbReference type="Proteomes" id="UP001519654"/>
    </source>
</evidence>
<dbReference type="RefSeq" id="WP_215795401.1">
    <property type="nucleotide sequence ID" value="NZ_JAHKKG010000018.1"/>
</dbReference>
<name>A0ABS5Z483_9ACTN</name>
<comment type="caution">
    <text evidence="1">The sequence shown here is derived from an EMBL/GenBank/DDBJ whole genome shotgun (WGS) entry which is preliminary data.</text>
</comment>
<keyword evidence="2" id="KW-1185">Reference proteome</keyword>
<reference evidence="1 2" key="1">
    <citation type="submission" date="2021-06" db="EMBL/GenBank/DDBJ databases">
        <title>Actinoplanes lichenicola sp. nov., and Actinoplanes ovalisporus sp. nov., isolated from lichen in Thailand.</title>
        <authorList>
            <person name="Saeng-In P."/>
            <person name="Kanchanasin P."/>
            <person name="Yuki M."/>
            <person name="Kudo T."/>
            <person name="Ohkuma M."/>
            <person name="Phongsopitanun W."/>
            <person name="Tanasupawat S."/>
        </authorList>
    </citation>
    <scope>NUCLEOTIDE SEQUENCE [LARGE SCALE GENOMIC DNA]</scope>
    <source>
        <strain evidence="1 2">NBRC 110975</strain>
    </source>
</reference>
<organism evidence="1 2">
    <name type="scientific">Paractinoplanes bogorensis</name>
    <dbReference type="NCBI Taxonomy" id="1610840"/>
    <lineage>
        <taxon>Bacteria</taxon>
        <taxon>Bacillati</taxon>
        <taxon>Actinomycetota</taxon>
        <taxon>Actinomycetes</taxon>
        <taxon>Micromonosporales</taxon>
        <taxon>Micromonosporaceae</taxon>
        <taxon>Paractinoplanes</taxon>
    </lineage>
</organism>